<evidence type="ECO:0000256" key="7">
    <source>
        <dbReference type="ARBA" id="ARBA00022821"/>
    </source>
</evidence>
<keyword evidence="7" id="KW-0611">Plant defense</keyword>
<dbReference type="InterPro" id="IPR036388">
    <property type="entry name" value="WH-like_DNA-bd_sf"/>
</dbReference>
<keyword evidence="6" id="KW-0547">Nucleotide-binding</keyword>
<reference evidence="10" key="1">
    <citation type="submission" date="2020-06" db="EMBL/GenBank/DDBJ databases">
        <authorList>
            <person name="Li T."/>
            <person name="Hu X."/>
            <person name="Zhang T."/>
            <person name="Song X."/>
            <person name="Zhang H."/>
            <person name="Dai N."/>
            <person name="Sheng W."/>
            <person name="Hou X."/>
            <person name="Wei L."/>
        </authorList>
    </citation>
    <scope>NUCLEOTIDE SEQUENCE</scope>
    <source>
        <strain evidence="10">KEN1</strain>
        <tissue evidence="10">Leaf</tissue>
    </source>
</reference>
<protein>
    <submittedName>
        <fullName evidence="10">Late blight resistance proteinR1B-12</fullName>
    </submittedName>
</protein>
<evidence type="ECO:0000256" key="1">
    <source>
        <dbReference type="ARBA" id="ARBA00004496"/>
    </source>
</evidence>
<keyword evidence="4" id="KW-0433">Leucine-rich repeat</keyword>
<feature type="domain" description="Disease resistance protein winged helix" evidence="9">
    <location>
        <begin position="8"/>
        <end position="79"/>
    </location>
</feature>
<sequence length="139" mass="15930">MCFLYTGVFPEDYQIPVSKLVRLWATEGFLKPCADESLDDVGEKYLQDLIDRSIVLVSKRKLSGKIRKCSIHDLVRDLCVGEARKEKSVRTTETDDDVSSEKAFGYRRLCLHSSILHDNASFRRDSMIAVCEHSDERNL</sequence>
<name>A0AAW2XGG6_9LAMI</name>
<evidence type="ECO:0000259" key="9">
    <source>
        <dbReference type="Pfam" id="PF23559"/>
    </source>
</evidence>
<dbReference type="AlphaFoldDB" id="A0AAW2XGG6"/>
<proteinExistence type="inferred from homology"/>
<comment type="similarity">
    <text evidence="2">Belongs to the disease resistance NB-LRR family.</text>
</comment>
<dbReference type="GO" id="GO:0098542">
    <property type="term" value="P:defense response to other organism"/>
    <property type="evidence" value="ECO:0007669"/>
    <property type="project" value="TreeGrafter"/>
</dbReference>
<comment type="caution">
    <text evidence="10">The sequence shown here is derived from an EMBL/GenBank/DDBJ whole genome shotgun (WGS) entry which is preliminary data.</text>
</comment>
<dbReference type="InterPro" id="IPR044974">
    <property type="entry name" value="Disease_R_plants"/>
</dbReference>
<dbReference type="Gene3D" id="1.10.10.10">
    <property type="entry name" value="Winged helix-like DNA-binding domain superfamily/Winged helix DNA-binding domain"/>
    <property type="match status" value="1"/>
</dbReference>
<evidence type="ECO:0000256" key="2">
    <source>
        <dbReference type="ARBA" id="ARBA00008894"/>
    </source>
</evidence>
<reference evidence="10" key="2">
    <citation type="journal article" date="2024" name="Plant">
        <title>Genomic evolution and insights into agronomic trait innovations of Sesamum species.</title>
        <authorList>
            <person name="Miao H."/>
            <person name="Wang L."/>
            <person name="Qu L."/>
            <person name="Liu H."/>
            <person name="Sun Y."/>
            <person name="Le M."/>
            <person name="Wang Q."/>
            <person name="Wei S."/>
            <person name="Zheng Y."/>
            <person name="Lin W."/>
            <person name="Duan Y."/>
            <person name="Cao H."/>
            <person name="Xiong S."/>
            <person name="Wang X."/>
            <person name="Wei L."/>
            <person name="Li C."/>
            <person name="Ma Q."/>
            <person name="Ju M."/>
            <person name="Zhao R."/>
            <person name="Li G."/>
            <person name="Mu C."/>
            <person name="Tian Q."/>
            <person name="Mei H."/>
            <person name="Zhang T."/>
            <person name="Gao T."/>
            <person name="Zhang H."/>
        </authorList>
    </citation>
    <scope>NUCLEOTIDE SEQUENCE</scope>
    <source>
        <strain evidence="10">KEN1</strain>
    </source>
</reference>
<evidence type="ECO:0000256" key="4">
    <source>
        <dbReference type="ARBA" id="ARBA00022614"/>
    </source>
</evidence>
<keyword evidence="5" id="KW-0677">Repeat</keyword>
<dbReference type="PANTHER" id="PTHR23155:SF1152">
    <property type="entry name" value="AAA+ ATPASE DOMAIN-CONTAINING PROTEIN"/>
    <property type="match status" value="1"/>
</dbReference>
<keyword evidence="8" id="KW-0067">ATP-binding</keyword>
<gene>
    <name evidence="10" type="ORF">Slati_1105200</name>
</gene>
<organism evidence="10">
    <name type="scientific">Sesamum latifolium</name>
    <dbReference type="NCBI Taxonomy" id="2727402"/>
    <lineage>
        <taxon>Eukaryota</taxon>
        <taxon>Viridiplantae</taxon>
        <taxon>Streptophyta</taxon>
        <taxon>Embryophyta</taxon>
        <taxon>Tracheophyta</taxon>
        <taxon>Spermatophyta</taxon>
        <taxon>Magnoliopsida</taxon>
        <taxon>eudicotyledons</taxon>
        <taxon>Gunneridae</taxon>
        <taxon>Pentapetalae</taxon>
        <taxon>asterids</taxon>
        <taxon>lamiids</taxon>
        <taxon>Lamiales</taxon>
        <taxon>Pedaliaceae</taxon>
        <taxon>Sesamum</taxon>
    </lineage>
</organism>
<evidence type="ECO:0000256" key="6">
    <source>
        <dbReference type="ARBA" id="ARBA00022741"/>
    </source>
</evidence>
<evidence type="ECO:0000256" key="3">
    <source>
        <dbReference type="ARBA" id="ARBA00022490"/>
    </source>
</evidence>
<dbReference type="FunFam" id="1.10.10.10:FF:000322">
    <property type="entry name" value="Probable disease resistance protein At1g63360"/>
    <property type="match status" value="1"/>
</dbReference>
<dbReference type="GO" id="GO:0005524">
    <property type="term" value="F:ATP binding"/>
    <property type="evidence" value="ECO:0007669"/>
    <property type="project" value="UniProtKB-KW"/>
</dbReference>
<comment type="subcellular location">
    <subcellularLocation>
        <location evidence="1">Cytoplasm</location>
    </subcellularLocation>
</comment>
<dbReference type="EMBL" id="JACGWN010000004">
    <property type="protein sequence ID" value="KAL0451271.1"/>
    <property type="molecule type" value="Genomic_DNA"/>
</dbReference>
<dbReference type="InterPro" id="IPR058922">
    <property type="entry name" value="WHD_DRP"/>
</dbReference>
<evidence type="ECO:0000256" key="8">
    <source>
        <dbReference type="ARBA" id="ARBA00022840"/>
    </source>
</evidence>
<dbReference type="Pfam" id="PF23559">
    <property type="entry name" value="WHD_DRP"/>
    <property type="match status" value="1"/>
</dbReference>
<evidence type="ECO:0000313" key="10">
    <source>
        <dbReference type="EMBL" id="KAL0451271.1"/>
    </source>
</evidence>
<keyword evidence="3" id="KW-0963">Cytoplasm</keyword>
<dbReference type="GO" id="GO:0005737">
    <property type="term" value="C:cytoplasm"/>
    <property type="evidence" value="ECO:0007669"/>
    <property type="project" value="UniProtKB-SubCell"/>
</dbReference>
<accession>A0AAW2XGG6</accession>
<evidence type="ECO:0000256" key="5">
    <source>
        <dbReference type="ARBA" id="ARBA00022737"/>
    </source>
</evidence>
<dbReference type="PANTHER" id="PTHR23155">
    <property type="entry name" value="DISEASE RESISTANCE PROTEIN RP"/>
    <property type="match status" value="1"/>
</dbReference>